<dbReference type="Proteomes" id="UP000184671">
    <property type="component" value="Unassembled WGS sequence"/>
</dbReference>
<evidence type="ECO:0000313" key="1">
    <source>
        <dbReference type="EMBL" id="SCL75676.1"/>
    </source>
</evidence>
<protein>
    <submittedName>
        <fullName evidence="1">Uncharacterized protein</fullName>
    </submittedName>
</protein>
<sequence length="60" mass="6860">MYCLETYYGKGGSAFIPTLKGGVFPLRPLHPREIKFLSQEVLSIIREKMDHYQIKAAGME</sequence>
<gene>
    <name evidence="1" type="ORF">L21_1585</name>
</gene>
<accession>A0A1M4MLD3</accession>
<proteinExistence type="predicted"/>
<dbReference type="STRING" id="118126.L21_1585"/>
<evidence type="ECO:0000313" key="2">
    <source>
        <dbReference type="Proteomes" id="UP000184671"/>
    </source>
</evidence>
<name>A0A1M4MLD3_9EURY</name>
<reference evidence="1 2" key="1">
    <citation type="submission" date="2016-08" db="EMBL/GenBank/DDBJ databases">
        <authorList>
            <person name="Seilhamer J.J."/>
        </authorList>
    </citation>
    <scope>NUCLEOTIDE SEQUENCE [LARGE SCALE GENOMIC DNA]</scope>
    <source>
        <strain evidence="1">L21-II-0</strain>
    </source>
</reference>
<dbReference type="AlphaFoldDB" id="A0A1M4MLD3"/>
<dbReference type="RefSeq" id="WP_074369922.1">
    <property type="nucleotide sequence ID" value="NZ_FMID01000038.1"/>
</dbReference>
<dbReference type="EMBL" id="FMID01000038">
    <property type="protein sequence ID" value="SCL75676.1"/>
    <property type="molecule type" value="Genomic_DNA"/>
</dbReference>
<organism evidence="1 2">
    <name type="scientific">Methanoculleus chikugoensis</name>
    <dbReference type="NCBI Taxonomy" id="118126"/>
    <lineage>
        <taxon>Archaea</taxon>
        <taxon>Methanobacteriati</taxon>
        <taxon>Methanobacteriota</taxon>
        <taxon>Stenosarchaea group</taxon>
        <taxon>Methanomicrobia</taxon>
        <taxon>Methanomicrobiales</taxon>
        <taxon>Methanomicrobiaceae</taxon>
        <taxon>Methanoculleus</taxon>
    </lineage>
</organism>